<evidence type="ECO:0000256" key="1">
    <source>
        <dbReference type="SAM" id="MobiDB-lite"/>
    </source>
</evidence>
<evidence type="ECO:0008006" key="5">
    <source>
        <dbReference type="Google" id="ProtNLM"/>
    </source>
</evidence>
<comment type="caution">
    <text evidence="3">The sequence shown here is derived from an EMBL/GenBank/DDBJ whole genome shotgun (WGS) entry which is preliminary data.</text>
</comment>
<accession>A0ABP7QX37</accession>
<feature type="transmembrane region" description="Helical" evidence="2">
    <location>
        <begin position="24"/>
        <end position="44"/>
    </location>
</feature>
<protein>
    <recommendedName>
        <fullName evidence="5">ABC transporter permease</fullName>
    </recommendedName>
</protein>
<dbReference type="EMBL" id="BAABAL010000004">
    <property type="protein sequence ID" value="GAA3989370.1"/>
    <property type="molecule type" value="Genomic_DNA"/>
</dbReference>
<evidence type="ECO:0000256" key="2">
    <source>
        <dbReference type="SAM" id="Phobius"/>
    </source>
</evidence>
<dbReference type="RefSeq" id="WP_344870809.1">
    <property type="nucleotide sequence ID" value="NZ_BAABAL010000004.1"/>
</dbReference>
<evidence type="ECO:0000313" key="3">
    <source>
        <dbReference type="EMBL" id="GAA3989370.1"/>
    </source>
</evidence>
<feature type="transmembrane region" description="Helical" evidence="2">
    <location>
        <begin position="173"/>
        <end position="191"/>
    </location>
</feature>
<gene>
    <name evidence="3" type="ORF">GCM10022247_04910</name>
</gene>
<name>A0ABP7QX37_9PSEU</name>
<reference evidence="4" key="1">
    <citation type="journal article" date="2019" name="Int. J. Syst. Evol. Microbiol.">
        <title>The Global Catalogue of Microorganisms (GCM) 10K type strain sequencing project: providing services to taxonomists for standard genome sequencing and annotation.</title>
        <authorList>
            <consortium name="The Broad Institute Genomics Platform"/>
            <consortium name="The Broad Institute Genome Sequencing Center for Infectious Disease"/>
            <person name="Wu L."/>
            <person name="Ma J."/>
        </authorList>
    </citation>
    <scope>NUCLEOTIDE SEQUENCE [LARGE SCALE GENOMIC DNA]</scope>
    <source>
        <strain evidence="4">JCM 17342</strain>
    </source>
</reference>
<sequence>MRQQLTWFATATRCALIEHARNRFAMVLVALFLPAWVSLIHLAIPHAPVPFRLAATGELLTPHGNELTQISGALNAVCMITGFMMFAAAFASGRFDRRLAMAGYPRTHLALAKLAALALISIGVVAYATAAIWAWTPPRQPLLVATALFSAAMTYGALGVTFGSLLNKEVEGMFAIMMISVVDIVLQNPLISSGADSPFVPYLPVYGAVQAATAGAFSTSTPLRGLGIQLAWFTAVAAIALVAFHRRTRNALPPTATAELPGPPPQSRSRSG</sequence>
<keyword evidence="2" id="KW-0472">Membrane</keyword>
<proteinExistence type="predicted"/>
<feature type="transmembrane region" description="Helical" evidence="2">
    <location>
        <begin position="142"/>
        <end position="166"/>
    </location>
</feature>
<keyword evidence="4" id="KW-1185">Reference proteome</keyword>
<evidence type="ECO:0000313" key="4">
    <source>
        <dbReference type="Proteomes" id="UP001501747"/>
    </source>
</evidence>
<keyword evidence="2" id="KW-0812">Transmembrane</keyword>
<feature type="region of interest" description="Disordered" evidence="1">
    <location>
        <begin position="253"/>
        <end position="272"/>
    </location>
</feature>
<keyword evidence="2" id="KW-1133">Transmembrane helix</keyword>
<feature type="transmembrane region" description="Helical" evidence="2">
    <location>
        <begin position="114"/>
        <end position="136"/>
    </location>
</feature>
<organism evidence="3 4">
    <name type="scientific">Allokutzneria multivorans</name>
    <dbReference type="NCBI Taxonomy" id="1142134"/>
    <lineage>
        <taxon>Bacteria</taxon>
        <taxon>Bacillati</taxon>
        <taxon>Actinomycetota</taxon>
        <taxon>Actinomycetes</taxon>
        <taxon>Pseudonocardiales</taxon>
        <taxon>Pseudonocardiaceae</taxon>
        <taxon>Allokutzneria</taxon>
    </lineage>
</organism>
<feature type="transmembrane region" description="Helical" evidence="2">
    <location>
        <begin position="226"/>
        <end position="244"/>
    </location>
</feature>
<dbReference type="Proteomes" id="UP001501747">
    <property type="component" value="Unassembled WGS sequence"/>
</dbReference>
<feature type="transmembrane region" description="Helical" evidence="2">
    <location>
        <begin position="70"/>
        <end position="93"/>
    </location>
</feature>